<dbReference type="Pfam" id="PF07702">
    <property type="entry name" value="UTRA"/>
    <property type="match status" value="1"/>
</dbReference>
<keyword evidence="3" id="KW-0804">Transcription</keyword>
<dbReference type="InterPro" id="IPR036388">
    <property type="entry name" value="WH-like_DNA-bd_sf"/>
</dbReference>
<dbReference type="Proteomes" id="UP000608594">
    <property type="component" value="Unassembled WGS sequence"/>
</dbReference>
<dbReference type="SUPFAM" id="SSF64288">
    <property type="entry name" value="Chorismate lyase-like"/>
    <property type="match status" value="1"/>
</dbReference>
<evidence type="ECO:0000313" key="5">
    <source>
        <dbReference type="EMBL" id="MBC9247224.1"/>
    </source>
</evidence>
<dbReference type="InterPro" id="IPR036390">
    <property type="entry name" value="WH_DNA-bd_sf"/>
</dbReference>
<dbReference type="CDD" id="cd07377">
    <property type="entry name" value="WHTH_GntR"/>
    <property type="match status" value="1"/>
</dbReference>
<keyword evidence="6" id="KW-1185">Reference proteome</keyword>
<accession>A0A926JD72</accession>
<evidence type="ECO:0000256" key="1">
    <source>
        <dbReference type="ARBA" id="ARBA00023015"/>
    </source>
</evidence>
<dbReference type="InterPro" id="IPR000524">
    <property type="entry name" value="Tscrpt_reg_HTH_GntR"/>
</dbReference>
<evidence type="ECO:0000259" key="4">
    <source>
        <dbReference type="PROSITE" id="PS50949"/>
    </source>
</evidence>
<dbReference type="PANTHER" id="PTHR44846">
    <property type="entry name" value="MANNOSYL-D-GLYCERATE TRANSPORT/METABOLISM SYSTEM REPRESSOR MNGR-RELATED"/>
    <property type="match status" value="1"/>
</dbReference>
<evidence type="ECO:0000256" key="2">
    <source>
        <dbReference type="ARBA" id="ARBA00023125"/>
    </source>
</evidence>
<reference evidence="5" key="1">
    <citation type="submission" date="2020-08" db="EMBL/GenBank/DDBJ databases">
        <title>Paracoccus amoyensis sp. nov., isolated from the surface seawater at coast of Xiamen, Fujian.</title>
        <authorList>
            <person name="Lyu L."/>
        </authorList>
    </citation>
    <scope>NUCLEOTIDE SEQUENCE</scope>
    <source>
        <strain evidence="5">11-3</strain>
    </source>
</reference>
<dbReference type="InterPro" id="IPR011663">
    <property type="entry name" value="UTRA"/>
</dbReference>
<dbReference type="SUPFAM" id="SSF46785">
    <property type="entry name" value="Winged helix' DNA-binding domain"/>
    <property type="match status" value="1"/>
</dbReference>
<dbReference type="PANTHER" id="PTHR44846:SF16">
    <property type="entry name" value="TRANSCRIPTIONAL REGULATOR PHNF-RELATED"/>
    <property type="match status" value="1"/>
</dbReference>
<dbReference type="SMART" id="SM00345">
    <property type="entry name" value="HTH_GNTR"/>
    <property type="match status" value="1"/>
</dbReference>
<dbReference type="GO" id="GO:0003677">
    <property type="term" value="F:DNA binding"/>
    <property type="evidence" value="ECO:0007669"/>
    <property type="project" value="UniProtKB-KW"/>
</dbReference>
<dbReference type="Pfam" id="PF00392">
    <property type="entry name" value="GntR"/>
    <property type="match status" value="1"/>
</dbReference>
<keyword evidence="2" id="KW-0238">DNA-binding</keyword>
<sequence length="233" mass="25805">MPGGTSPKAQLIADEVRRRIATQQWQQGQRIPDEADLAVEFGAARATVNKALQVLADEGLLERKRRAGTRVVVNPARKATFTIPIIREQIEKLGQSYSYRVFTVRRGPPGNRIVTDLGVPASAPFVHLQAVHYGDGQPFQFEDRWINLAAVAGMENLDFKHINANEWLVRNAQYLRADIEFSAENATAREAQLLGATAGMALLVLSRNTWNDKGLITSVRIACRPGFSMKALD</sequence>
<dbReference type="PROSITE" id="PS50949">
    <property type="entry name" value="HTH_GNTR"/>
    <property type="match status" value="1"/>
</dbReference>
<dbReference type="EMBL" id="JACOQL010000003">
    <property type="protein sequence ID" value="MBC9247224.1"/>
    <property type="molecule type" value="Genomic_DNA"/>
</dbReference>
<name>A0A926JD72_9RHOB</name>
<gene>
    <name evidence="5" type="ORF">H4P12_10975</name>
</gene>
<dbReference type="AlphaFoldDB" id="A0A926JD72"/>
<dbReference type="Gene3D" id="3.40.1410.10">
    <property type="entry name" value="Chorismate lyase-like"/>
    <property type="match status" value="1"/>
</dbReference>
<proteinExistence type="predicted"/>
<evidence type="ECO:0000313" key="6">
    <source>
        <dbReference type="Proteomes" id="UP000608594"/>
    </source>
</evidence>
<feature type="domain" description="HTH gntR-type" evidence="4">
    <location>
        <begin position="6"/>
        <end position="74"/>
    </location>
</feature>
<keyword evidence="1" id="KW-0805">Transcription regulation</keyword>
<dbReference type="PRINTS" id="PR00035">
    <property type="entry name" value="HTHGNTR"/>
</dbReference>
<dbReference type="InterPro" id="IPR028978">
    <property type="entry name" value="Chorismate_lyase_/UTRA_dom_sf"/>
</dbReference>
<evidence type="ECO:0000256" key="3">
    <source>
        <dbReference type="ARBA" id="ARBA00023163"/>
    </source>
</evidence>
<dbReference type="GO" id="GO:0003700">
    <property type="term" value="F:DNA-binding transcription factor activity"/>
    <property type="evidence" value="ECO:0007669"/>
    <property type="project" value="InterPro"/>
</dbReference>
<protein>
    <submittedName>
        <fullName evidence="5">UTRA domain-containing protein</fullName>
    </submittedName>
</protein>
<dbReference type="SMART" id="SM00866">
    <property type="entry name" value="UTRA"/>
    <property type="match status" value="1"/>
</dbReference>
<dbReference type="Gene3D" id="1.10.10.10">
    <property type="entry name" value="Winged helix-like DNA-binding domain superfamily/Winged helix DNA-binding domain"/>
    <property type="match status" value="1"/>
</dbReference>
<organism evidence="5 6">
    <name type="scientific">Paracoccus amoyensis</name>
    <dbReference type="NCBI Taxonomy" id="2760093"/>
    <lineage>
        <taxon>Bacteria</taxon>
        <taxon>Pseudomonadati</taxon>
        <taxon>Pseudomonadota</taxon>
        <taxon>Alphaproteobacteria</taxon>
        <taxon>Rhodobacterales</taxon>
        <taxon>Paracoccaceae</taxon>
        <taxon>Paracoccus</taxon>
    </lineage>
</organism>
<dbReference type="InterPro" id="IPR050679">
    <property type="entry name" value="Bact_HTH_transcr_reg"/>
</dbReference>
<comment type="caution">
    <text evidence="5">The sequence shown here is derived from an EMBL/GenBank/DDBJ whole genome shotgun (WGS) entry which is preliminary data.</text>
</comment>